<dbReference type="Gene3D" id="1.10.1020.10">
    <property type="entry name" value="Adenine-specific Methyltransferase, Domain 2"/>
    <property type="match status" value="1"/>
</dbReference>
<dbReference type="GO" id="GO:0032259">
    <property type="term" value="P:methylation"/>
    <property type="evidence" value="ECO:0007669"/>
    <property type="project" value="UniProtKB-KW"/>
</dbReference>
<evidence type="ECO:0000256" key="1">
    <source>
        <dbReference type="ARBA" id="ARBA00006594"/>
    </source>
</evidence>
<dbReference type="Gene3D" id="3.40.50.150">
    <property type="entry name" value="Vaccinia Virus protein VP39"/>
    <property type="match status" value="1"/>
</dbReference>
<dbReference type="InterPro" id="IPR029063">
    <property type="entry name" value="SAM-dependent_MTases_sf"/>
</dbReference>
<name>A0ABW1Z7Y4_9BACT</name>
<proteinExistence type="inferred from homology"/>
<comment type="caution">
    <text evidence="7">The sequence shown here is derived from an EMBL/GenBank/DDBJ whole genome shotgun (WGS) entry which is preliminary data.</text>
</comment>
<keyword evidence="4" id="KW-0808">Transferase</keyword>
<dbReference type="Proteomes" id="UP001596391">
    <property type="component" value="Unassembled WGS sequence"/>
</dbReference>
<accession>A0ABW1Z7Y4</accession>
<dbReference type="PRINTS" id="PR00505">
    <property type="entry name" value="D12N6MTFRASE"/>
</dbReference>
<gene>
    <name evidence="7" type="ORF">ACFQBQ_07675</name>
</gene>
<evidence type="ECO:0000256" key="3">
    <source>
        <dbReference type="ARBA" id="ARBA00022603"/>
    </source>
</evidence>
<comment type="catalytic activity">
    <reaction evidence="6">
        <text>a 2'-deoxyadenosine in DNA + S-adenosyl-L-methionine = an N(6)-methyl-2'-deoxyadenosine in DNA + S-adenosyl-L-homocysteine + H(+)</text>
        <dbReference type="Rhea" id="RHEA:15197"/>
        <dbReference type="Rhea" id="RHEA-COMP:12418"/>
        <dbReference type="Rhea" id="RHEA-COMP:12419"/>
        <dbReference type="ChEBI" id="CHEBI:15378"/>
        <dbReference type="ChEBI" id="CHEBI:57856"/>
        <dbReference type="ChEBI" id="CHEBI:59789"/>
        <dbReference type="ChEBI" id="CHEBI:90615"/>
        <dbReference type="ChEBI" id="CHEBI:90616"/>
        <dbReference type="EC" id="2.1.1.72"/>
    </reaction>
</comment>
<dbReference type="InterPro" id="IPR012327">
    <property type="entry name" value="MeTrfase_D12"/>
</dbReference>
<dbReference type="Pfam" id="PF02086">
    <property type="entry name" value="MethyltransfD12"/>
    <property type="match status" value="1"/>
</dbReference>
<dbReference type="SUPFAM" id="SSF53335">
    <property type="entry name" value="S-adenosyl-L-methionine-dependent methyltransferases"/>
    <property type="match status" value="1"/>
</dbReference>
<dbReference type="PIRSF" id="PIRSF000398">
    <property type="entry name" value="M_m6A_EcoRV"/>
    <property type="match status" value="1"/>
</dbReference>
<dbReference type="EMBL" id="JBHSWI010000001">
    <property type="protein sequence ID" value="MFC6645466.1"/>
    <property type="molecule type" value="Genomic_DNA"/>
</dbReference>
<keyword evidence="8" id="KW-1185">Reference proteome</keyword>
<dbReference type="PANTHER" id="PTHR30481">
    <property type="entry name" value="DNA ADENINE METHYLASE"/>
    <property type="match status" value="1"/>
</dbReference>
<keyword evidence="5" id="KW-0949">S-adenosyl-L-methionine</keyword>
<dbReference type="PANTHER" id="PTHR30481:SF4">
    <property type="entry name" value="SITE-SPECIFIC DNA-METHYLTRANSFERASE (ADENINE-SPECIFIC)"/>
    <property type="match status" value="1"/>
</dbReference>
<evidence type="ECO:0000313" key="8">
    <source>
        <dbReference type="Proteomes" id="UP001596391"/>
    </source>
</evidence>
<evidence type="ECO:0000313" key="7">
    <source>
        <dbReference type="EMBL" id="MFC6645466.1"/>
    </source>
</evidence>
<sequence>MNAAFAWPGGKRALVPTLLKLLPSDHSLYCEVFAGSAKLLFAKEPSRREVINDLNGDVTNFFRVVKHAGCELAERLEAECIHSGRFRELREAAPPSCEIDRALRFAYLTWYSFSAKGEHFASNKIGGKQLRSLASIRITLQRVAERLASVQIEQRDFIEILQRFDSRDTLFYLDPPYVDFGSNGRYEALTVEQRSALFSTIAQLKGRALVSFDDHAEIRNLAKQHGLQMRSAAMRYSLGGGHRAKDAPELLLANYPLAA</sequence>
<dbReference type="GO" id="GO:0008168">
    <property type="term" value="F:methyltransferase activity"/>
    <property type="evidence" value="ECO:0007669"/>
    <property type="project" value="UniProtKB-KW"/>
</dbReference>
<dbReference type="RefSeq" id="WP_263371835.1">
    <property type="nucleotide sequence ID" value="NZ_JAGSYD010000003.1"/>
</dbReference>
<dbReference type="InterPro" id="IPR012263">
    <property type="entry name" value="M_m6A_EcoRV"/>
</dbReference>
<protein>
    <recommendedName>
        <fullName evidence="2">site-specific DNA-methyltransferase (adenine-specific)</fullName>
        <ecNumber evidence="2">2.1.1.72</ecNumber>
    </recommendedName>
</protein>
<evidence type="ECO:0000256" key="4">
    <source>
        <dbReference type="ARBA" id="ARBA00022679"/>
    </source>
</evidence>
<organism evidence="7 8">
    <name type="scientific">Granulicella cerasi</name>
    <dbReference type="NCBI Taxonomy" id="741063"/>
    <lineage>
        <taxon>Bacteria</taxon>
        <taxon>Pseudomonadati</taxon>
        <taxon>Acidobacteriota</taxon>
        <taxon>Terriglobia</taxon>
        <taxon>Terriglobales</taxon>
        <taxon>Acidobacteriaceae</taxon>
        <taxon>Granulicella</taxon>
    </lineage>
</organism>
<evidence type="ECO:0000256" key="5">
    <source>
        <dbReference type="ARBA" id="ARBA00022691"/>
    </source>
</evidence>
<dbReference type="InterPro" id="IPR023095">
    <property type="entry name" value="Ade_MeTrfase_dom_2"/>
</dbReference>
<evidence type="ECO:0000256" key="6">
    <source>
        <dbReference type="ARBA" id="ARBA00047942"/>
    </source>
</evidence>
<keyword evidence="3 7" id="KW-0489">Methyltransferase</keyword>
<evidence type="ECO:0000256" key="2">
    <source>
        <dbReference type="ARBA" id="ARBA00011900"/>
    </source>
</evidence>
<dbReference type="EC" id="2.1.1.72" evidence="2"/>
<comment type="similarity">
    <text evidence="1">Belongs to the N(4)/N(6)-methyltransferase family.</text>
</comment>
<reference evidence="8" key="1">
    <citation type="journal article" date="2019" name="Int. J. Syst. Evol. Microbiol.">
        <title>The Global Catalogue of Microorganisms (GCM) 10K type strain sequencing project: providing services to taxonomists for standard genome sequencing and annotation.</title>
        <authorList>
            <consortium name="The Broad Institute Genomics Platform"/>
            <consortium name="The Broad Institute Genome Sequencing Center for Infectious Disease"/>
            <person name="Wu L."/>
            <person name="Ma J."/>
        </authorList>
    </citation>
    <scope>NUCLEOTIDE SEQUENCE [LARGE SCALE GENOMIC DNA]</scope>
    <source>
        <strain evidence="8">CGMCC 1.16026</strain>
    </source>
</reference>